<feature type="transmembrane region" description="Helical" evidence="1">
    <location>
        <begin position="29"/>
        <end position="46"/>
    </location>
</feature>
<reference evidence="2" key="1">
    <citation type="submission" date="2016-10" db="EMBL/GenBank/DDBJ databases">
        <authorList>
            <person name="de Groot N.N."/>
        </authorList>
    </citation>
    <scope>NUCLEOTIDE SEQUENCE</scope>
</reference>
<evidence type="ECO:0000256" key="1">
    <source>
        <dbReference type="SAM" id="Phobius"/>
    </source>
</evidence>
<name>A0A1W1CEC7_9ZZZZ</name>
<sequence>MEHTISYIYIIIVPIITIILYLLSKGLFIISTIAGSLLILFILYIYHNLERKETLNIIKSDGRLYFNLSDDQLFSVKISSEQSLSEVIKDAILNEMATLKDMVGNIDFINFKDDRLHRELNRLVQN</sequence>
<feature type="transmembrane region" description="Helical" evidence="1">
    <location>
        <begin position="7"/>
        <end position="23"/>
    </location>
</feature>
<proteinExistence type="predicted"/>
<dbReference type="EMBL" id="FPHE01000129">
    <property type="protein sequence ID" value="SFV64053.1"/>
    <property type="molecule type" value="Genomic_DNA"/>
</dbReference>
<evidence type="ECO:0000313" key="2">
    <source>
        <dbReference type="EMBL" id="SFV64053.1"/>
    </source>
</evidence>
<gene>
    <name evidence="2" type="ORF">MNB_SV-12-1042</name>
</gene>
<protein>
    <submittedName>
        <fullName evidence="2">Uncharacterized protein</fullName>
    </submittedName>
</protein>
<organism evidence="2">
    <name type="scientific">hydrothermal vent metagenome</name>
    <dbReference type="NCBI Taxonomy" id="652676"/>
    <lineage>
        <taxon>unclassified sequences</taxon>
        <taxon>metagenomes</taxon>
        <taxon>ecological metagenomes</taxon>
    </lineage>
</organism>
<keyword evidence="1" id="KW-0812">Transmembrane</keyword>
<accession>A0A1W1CEC7</accession>
<keyword evidence="1" id="KW-1133">Transmembrane helix</keyword>
<dbReference type="AlphaFoldDB" id="A0A1W1CEC7"/>
<keyword evidence="1" id="KW-0472">Membrane</keyword>